<name>A0A974HGX4_XENLA</name>
<dbReference type="Proteomes" id="UP000694892">
    <property type="component" value="Chromosome 6L"/>
</dbReference>
<protein>
    <submittedName>
        <fullName evidence="1">Uncharacterized protein</fullName>
    </submittedName>
</protein>
<sequence>MHGAAVPARGQIISTINNEVGHMAALCRFTAPVSGNGEMFNEDKVIDIVAYSIYCDYYYPSSMRLDLPQLRLLLEKEV</sequence>
<accession>A0A974HGX4</accession>
<dbReference type="AlphaFoldDB" id="A0A974HGX4"/>
<evidence type="ECO:0000313" key="2">
    <source>
        <dbReference type="Proteomes" id="UP000694892"/>
    </source>
</evidence>
<evidence type="ECO:0000313" key="1">
    <source>
        <dbReference type="EMBL" id="OCT77116.1"/>
    </source>
</evidence>
<organism evidence="1 2">
    <name type="scientific">Xenopus laevis</name>
    <name type="common">African clawed frog</name>
    <dbReference type="NCBI Taxonomy" id="8355"/>
    <lineage>
        <taxon>Eukaryota</taxon>
        <taxon>Metazoa</taxon>
        <taxon>Chordata</taxon>
        <taxon>Craniata</taxon>
        <taxon>Vertebrata</taxon>
        <taxon>Euteleostomi</taxon>
        <taxon>Amphibia</taxon>
        <taxon>Batrachia</taxon>
        <taxon>Anura</taxon>
        <taxon>Pipoidea</taxon>
        <taxon>Pipidae</taxon>
        <taxon>Xenopodinae</taxon>
        <taxon>Xenopus</taxon>
        <taxon>Xenopus</taxon>
    </lineage>
</organism>
<proteinExistence type="predicted"/>
<reference evidence="2" key="1">
    <citation type="journal article" date="2016" name="Nature">
        <title>Genome evolution in the allotetraploid frog Xenopus laevis.</title>
        <authorList>
            <person name="Session A.M."/>
            <person name="Uno Y."/>
            <person name="Kwon T."/>
            <person name="Chapman J.A."/>
            <person name="Toyoda A."/>
            <person name="Takahashi S."/>
            <person name="Fukui A."/>
            <person name="Hikosaka A."/>
            <person name="Suzuki A."/>
            <person name="Kondo M."/>
            <person name="van Heeringen S.J."/>
            <person name="Quigley I."/>
            <person name="Heinz S."/>
            <person name="Ogino H."/>
            <person name="Ochi H."/>
            <person name="Hellsten U."/>
            <person name="Lyons J.B."/>
            <person name="Simakov O."/>
            <person name="Putnam N."/>
            <person name="Stites J."/>
            <person name="Kuroki Y."/>
            <person name="Tanaka T."/>
            <person name="Michiue T."/>
            <person name="Watanabe M."/>
            <person name="Bogdanovic O."/>
            <person name="Lister R."/>
            <person name="Georgiou G."/>
            <person name="Paranjpe S.S."/>
            <person name="van Kruijsbergen I."/>
            <person name="Shu S."/>
            <person name="Carlson J."/>
            <person name="Kinoshita T."/>
            <person name="Ohta Y."/>
            <person name="Mawaribuchi S."/>
            <person name="Jenkins J."/>
            <person name="Grimwood J."/>
            <person name="Schmutz J."/>
            <person name="Mitros T."/>
            <person name="Mozaffari S.V."/>
            <person name="Suzuki Y."/>
            <person name="Haramoto Y."/>
            <person name="Yamamoto T.S."/>
            <person name="Takagi C."/>
            <person name="Heald R."/>
            <person name="Miller K."/>
            <person name="Haudenschild C."/>
            <person name="Kitzman J."/>
            <person name="Nakayama T."/>
            <person name="Izutsu Y."/>
            <person name="Robert J."/>
            <person name="Fortriede J."/>
            <person name="Burns K."/>
            <person name="Lotay V."/>
            <person name="Karimi K."/>
            <person name="Yasuoka Y."/>
            <person name="Dichmann D.S."/>
            <person name="Flajnik M.F."/>
            <person name="Houston D.W."/>
            <person name="Shendure J."/>
            <person name="DuPasquier L."/>
            <person name="Vize P.D."/>
            <person name="Zorn A.M."/>
            <person name="Ito M."/>
            <person name="Marcotte E.M."/>
            <person name="Wallingford J.B."/>
            <person name="Ito Y."/>
            <person name="Asashima M."/>
            <person name="Ueno N."/>
            <person name="Matsuda Y."/>
            <person name="Veenstra G.J."/>
            <person name="Fujiyama A."/>
            <person name="Harland R.M."/>
            <person name="Taira M."/>
            <person name="Rokhsar D.S."/>
        </authorList>
    </citation>
    <scope>NUCLEOTIDE SEQUENCE [LARGE SCALE GENOMIC DNA]</scope>
    <source>
        <strain evidence="2">J</strain>
    </source>
</reference>
<gene>
    <name evidence="1" type="ORF">XELAEV_18032312mg</name>
</gene>
<dbReference type="EMBL" id="CM004476">
    <property type="protein sequence ID" value="OCT77116.1"/>
    <property type="molecule type" value="Genomic_DNA"/>
</dbReference>